<organism evidence="1 2">
    <name type="scientific">Riccia fluitans</name>
    <dbReference type="NCBI Taxonomy" id="41844"/>
    <lineage>
        <taxon>Eukaryota</taxon>
        <taxon>Viridiplantae</taxon>
        <taxon>Streptophyta</taxon>
        <taxon>Embryophyta</taxon>
        <taxon>Marchantiophyta</taxon>
        <taxon>Marchantiopsida</taxon>
        <taxon>Marchantiidae</taxon>
        <taxon>Marchantiales</taxon>
        <taxon>Ricciaceae</taxon>
        <taxon>Riccia</taxon>
    </lineage>
</organism>
<accession>A0ABD1XQ28</accession>
<reference evidence="1 2" key="1">
    <citation type="submission" date="2024-09" db="EMBL/GenBank/DDBJ databases">
        <title>Chromosome-scale assembly of Riccia fluitans.</title>
        <authorList>
            <person name="Paukszto L."/>
            <person name="Sawicki J."/>
            <person name="Karawczyk K."/>
            <person name="Piernik-Szablinska J."/>
            <person name="Szczecinska M."/>
            <person name="Mazdziarz M."/>
        </authorList>
    </citation>
    <scope>NUCLEOTIDE SEQUENCE [LARGE SCALE GENOMIC DNA]</scope>
    <source>
        <strain evidence="1">Rf_01</strain>
        <tissue evidence="1">Aerial parts of the thallus</tissue>
    </source>
</reference>
<dbReference type="EMBL" id="JBHFFA010000007">
    <property type="protein sequence ID" value="KAL2610818.1"/>
    <property type="molecule type" value="Genomic_DNA"/>
</dbReference>
<dbReference type="AlphaFoldDB" id="A0ABD1XQ28"/>
<name>A0ABD1XQ28_9MARC</name>
<comment type="caution">
    <text evidence="1">The sequence shown here is derived from an EMBL/GenBank/DDBJ whole genome shotgun (WGS) entry which is preliminary data.</text>
</comment>
<keyword evidence="2" id="KW-1185">Reference proteome</keyword>
<evidence type="ECO:0000313" key="1">
    <source>
        <dbReference type="EMBL" id="KAL2610818.1"/>
    </source>
</evidence>
<gene>
    <name evidence="1" type="ORF">R1flu_022510</name>
</gene>
<protein>
    <submittedName>
        <fullName evidence="1">Uncharacterized protein</fullName>
    </submittedName>
</protein>
<proteinExistence type="predicted"/>
<dbReference type="Proteomes" id="UP001605036">
    <property type="component" value="Unassembled WGS sequence"/>
</dbReference>
<evidence type="ECO:0000313" key="2">
    <source>
        <dbReference type="Proteomes" id="UP001605036"/>
    </source>
</evidence>
<sequence length="69" mass="7679">MSTHWRCSCKLVSPLSTLMIPTQLQCAGTGWITSHLSCWRISCAINLQGHVYHTLLLRVPSIILIFLAG</sequence>